<evidence type="ECO:0000256" key="3">
    <source>
        <dbReference type="ARBA" id="ARBA00023125"/>
    </source>
</evidence>
<keyword evidence="3" id="KW-0238">DNA-binding</keyword>
<dbReference type="InterPro" id="IPR000232">
    <property type="entry name" value="HSF_DNA-bd"/>
</dbReference>
<dbReference type="Pfam" id="PF00447">
    <property type="entry name" value="HSF_DNA-bind"/>
    <property type="match status" value="1"/>
</dbReference>
<reference evidence="8 9" key="1">
    <citation type="journal article" date="2023" name="Nucleic Acids Res.">
        <title>The hologenome of Daphnia magna reveals possible DNA methylation and microbiome-mediated evolution of the host genome.</title>
        <authorList>
            <person name="Chaturvedi A."/>
            <person name="Li X."/>
            <person name="Dhandapani V."/>
            <person name="Marshall H."/>
            <person name="Kissane S."/>
            <person name="Cuenca-Cambronero M."/>
            <person name="Asole G."/>
            <person name="Calvet F."/>
            <person name="Ruiz-Romero M."/>
            <person name="Marangio P."/>
            <person name="Guigo R."/>
            <person name="Rago D."/>
            <person name="Mirbahai L."/>
            <person name="Eastwood N."/>
            <person name="Colbourne J.K."/>
            <person name="Zhou J."/>
            <person name="Mallon E."/>
            <person name="Orsini L."/>
        </authorList>
    </citation>
    <scope>NUCLEOTIDE SEQUENCE [LARGE SCALE GENOMIC DNA]</scope>
    <source>
        <strain evidence="8">LRV0_1</strain>
    </source>
</reference>
<comment type="similarity">
    <text evidence="2 5">Belongs to the HSF family.</text>
</comment>
<evidence type="ECO:0000256" key="2">
    <source>
        <dbReference type="ARBA" id="ARBA00006403"/>
    </source>
</evidence>
<dbReference type="Proteomes" id="UP001234178">
    <property type="component" value="Unassembled WGS sequence"/>
</dbReference>
<evidence type="ECO:0000256" key="5">
    <source>
        <dbReference type="RuleBase" id="RU004020"/>
    </source>
</evidence>
<evidence type="ECO:0000256" key="6">
    <source>
        <dbReference type="SAM" id="MobiDB-lite"/>
    </source>
</evidence>
<dbReference type="EMBL" id="JAOYFB010000001">
    <property type="protein sequence ID" value="KAK4004977.1"/>
    <property type="molecule type" value="Genomic_DNA"/>
</dbReference>
<evidence type="ECO:0000313" key="8">
    <source>
        <dbReference type="EMBL" id="KAK4004977.1"/>
    </source>
</evidence>
<keyword evidence="4" id="KW-0539">Nucleus</keyword>
<keyword evidence="9" id="KW-1185">Reference proteome</keyword>
<dbReference type="PANTHER" id="PTHR10015">
    <property type="entry name" value="HEAT SHOCK TRANSCRIPTION FACTOR"/>
    <property type="match status" value="1"/>
</dbReference>
<sequence>MPNASQGKERQKPCTFPYKLWQLMDECTDGAIRWSASGDSVIIDQKAFCSSIFVGKIFKCIQWPSFVRQLNLYGFRKIPPHGHNQGPCKCPCHVTTCICYMHEHFRRWTYDSLSLVTRPRKQSQAGSSSISDKQNKNDINGNKSQSVSNQTDCLDLSGSQELLNWNEATVPIGMLKEPISNSELSEPTADDQSNSVSVVGTSIKNEHLLKTIPLEHRRVYRLESSLDSYSWTGMTTSKNDQDRNLTQPISAETDDHLSLFYEFNGTERVIVLPGMIPDILAVEIFQDDGTELMDIDVEADDCDGLSICSHDQ</sequence>
<organism evidence="8 9">
    <name type="scientific">Daphnia magna</name>
    <dbReference type="NCBI Taxonomy" id="35525"/>
    <lineage>
        <taxon>Eukaryota</taxon>
        <taxon>Metazoa</taxon>
        <taxon>Ecdysozoa</taxon>
        <taxon>Arthropoda</taxon>
        <taxon>Crustacea</taxon>
        <taxon>Branchiopoda</taxon>
        <taxon>Diplostraca</taxon>
        <taxon>Cladocera</taxon>
        <taxon>Anomopoda</taxon>
        <taxon>Daphniidae</taxon>
        <taxon>Daphnia</taxon>
    </lineage>
</organism>
<evidence type="ECO:0000256" key="1">
    <source>
        <dbReference type="ARBA" id="ARBA00004123"/>
    </source>
</evidence>
<evidence type="ECO:0000259" key="7">
    <source>
        <dbReference type="SMART" id="SM00415"/>
    </source>
</evidence>
<evidence type="ECO:0000313" key="9">
    <source>
        <dbReference type="Proteomes" id="UP001234178"/>
    </source>
</evidence>
<evidence type="ECO:0000256" key="4">
    <source>
        <dbReference type="ARBA" id="ARBA00023242"/>
    </source>
</evidence>
<dbReference type="SMART" id="SM00415">
    <property type="entry name" value="HSF"/>
    <property type="match status" value="1"/>
</dbReference>
<dbReference type="PANTHER" id="PTHR10015:SF465">
    <property type="entry name" value="HSF-TYPE DNA-BINDING DOMAIN-CONTAINING PROTEIN"/>
    <property type="match status" value="1"/>
</dbReference>
<gene>
    <name evidence="8" type="ORF">OUZ56_006703</name>
</gene>
<feature type="compositionally biased region" description="Polar residues" evidence="6">
    <location>
        <begin position="122"/>
        <end position="150"/>
    </location>
</feature>
<dbReference type="InterPro" id="IPR036388">
    <property type="entry name" value="WH-like_DNA-bd_sf"/>
</dbReference>
<dbReference type="InterPro" id="IPR036390">
    <property type="entry name" value="WH_DNA-bd_sf"/>
</dbReference>
<name>A0ABQ9YWF6_9CRUS</name>
<protein>
    <recommendedName>
        <fullName evidence="7">HSF-type DNA-binding domain-containing protein</fullName>
    </recommendedName>
</protein>
<dbReference type="Gene3D" id="1.10.10.10">
    <property type="entry name" value="Winged helix-like DNA-binding domain superfamily/Winged helix DNA-binding domain"/>
    <property type="match status" value="1"/>
</dbReference>
<proteinExistence type="inferred from homology"/>
<accession>A0ABQ9YWF6</accession>
<feature type="domain" description="HSF-type DNA-binding" evidence="7">
    <location>
        <begin position="12"/>
        <end position="119"/>
    </location>
</feature>
<comment type="caution">
    <text evidence="8">The sequence shown here is derived from an EMBL/GenBank/DDBJ whole genome shotgun (WGS) entry which is preliminary data.</text>
</comment>
<dbReference type="SUPFAM" id="SSF46785">
    <property type="entry name" value="Winged helix' DNA-binding domain"/>
    <property type="match status" value="1"/>
</dbReference>
<feature type="region of interest" description="Disordered" evidence="6">
    <location>
        <begin position="121"/>
        <end position="150"/>
    </location>
</feature>
<comment type="subcellular location">
    <subcellularLocation>
        <location evidence="1">Nucleus</location>
    </subcellularLocation>
</comment>